<sequence>MCAQNKTRPNLLPNVVLIDRGRGIASSSLLRLRRRRRHRRARLLCFSASALSHLVSSRLGQPPAPIAIS</sequence>
<dbReference type="EnsemblPlants" id="LPERR09G10010.5">
    <property type="protein sequence ID" value="LPERR09G10010.5"/>
    <property type="gene ID" value="LPERR09G10010"/>
</dbReference>
<evidence type="ECO:0000313" key="2">
    <source>
        <dbReference type="Proteomes" id="UP000032180"/>
    </source>
</evidence>
<keyword evidence="2" id="KW-1185">Reference proteome</keyword>
<evidence type="ECO:0000313" key="1">
    <source>
        <dbReference type="EnsemblPlants" id="LPERR09G10010.5"/>
    </source>
</evidence>
<dbReference type="AlphaFoldDB" id="A0A0D9XES2"/>
<accession>A0A0D9XES2</accession>
<name>A0A0D9XES2_9ORYZ</name>
<dbReference type="Gramene" id="LPERR09G10010.5">
    <property type="protein sequence ID" value="LPERR09G10010.5"/>
    <property type="gene ID" value="LPERR09G10010"/>
</dbReference>
<reference evidence="1" key="3">
    <citation type="submission" date="2015-04" db="UniProtKB">
        <authorList>
            <consortium name="EnsemblPlants"/>
        </authorList>
    </citation>
    <scope>IDENTIFICATION</scope>
</reference>
<protein>
    <submittedName>
        <fullName evidence="1">Uncharacterized protein</fullName>
    </submittedName>
</protein>
<reference evidence="1 2" key="1">
    <citation type="submission" date="2012-08" db="EMBL/GenBank/DDBJ databases">
        <title>Oryza genome evolution.</title>
        <authorList>
            <person name="Wing R.A."/>
        </authorList>
    </citation>
    <scope>NUCLEOTIDE SEQUENCE</scope>
</reference>
<proteinExistence type="predicted"/>
<organism evidence="1 2">
    <name type="scientific">Leersia perrieri</name>
    <dbReference type="NCBI Taxonomy" id="77586"/>
    <lineage>
        <taxon>Eukaryota</taxon>
        <taxon>Viridiplantae</taxon>
        <taxon>Streptophyta</taxon>
        <taxon>Embryophyta</taxon>
        <taxon>Tracheophyta</taxon>
        <taxon>Spermatophyta</taxon>
        <taxon>Magnoliopsida</taxon>
        <taxon>Liliopsida</taxon>
        <taxon>Poales</taxon>
        <taxon>Poaceae</taxon>
        <taxon>BOP clade</taxon>
        <taxon>Oryzoideae</taxon>
        <taxon>Oryzeae</taxon>
        <taxon>Oryzinae</taxon>
        <taxon>Leersia</taxon>
    </lineage>
</organism>
<dbReference type="HOGENOM" id="CLU_2779523_0_0_1"/>
<reference evidence="2" key="2">
    <citation type="submission" date="2013-12" db="EMBL/GenBank/DDBJ databases">
        <authorList>
            <person name="Yu Y."/>
            <person name="Lee S."/>
            <person name="de Baynast K."/>
            <person name="Wissotski M."/>
            <person name="Liu L."/>
            <person name="Talag J."/>
            <person name="Goicoechea J."/>
            <person name="Angelova A."/>
            <person name="Jetty R."/>
            <person name="Kudrna D."/>
            <person name="Golser W."/>
            <person name="Rivera L."/>
            <person name="Zhang J."/>
            <person name="Wing R."/>
        </authorList>
    </citation>
    <scope>NUCLEOTIDE SEQUENCE</scope>
</reference>
<dbReference type="Proteomes" id="UP000032180">
    <property type="component" value="Chromosome 9"/>
</dbReference>